<dbReference type="InterPro" id="IPR050179">
    <property type="entry name" value="Trans_hexapeptide_repeat"/>
</dbReference>
<name>D5EKV5_CORAD</name>
<dbReference type="CDD" id="cd04647">
    <property type="entry name" value="LbH_MAT_like"/>
    <property type="match status" value="1"/>
</dbReference>
<evidence type="ECO:0000256" key="2">
    <source>
        <dbReference type="ARBA" id="ARBA00022679"/>
    </source>
</evidence>
<evidence type="ECO:0000256" key="1">
    <source>
        <dbReference type="ARBA" id="ARBA00007274"/>
    </source>
</evidence>
<dbReference type="PROSITE" id="PS00101">
    <property type="entry name" value="HEXAPEP_TRANSFERASES"/>
    <property type="match status" value="1"/>
</dbReference>
<dbReference type="Pfam" id="PF00132">
    <property type="entry name" value="Hexapep"/>
    <property type="match status" value="1"/>
</dbReference>
<organism evidence="5 6">
    <name type="scientific">Coraliomargarita akajimensis (strain DSM 45221 / IAM 15411 / JCM 23193 / KCTC 12865 / 04OKA010-24)</name>
    <dbReference type="NCBI Taxonomy" id="583355"/>
    <lineage>
        <taxon>Bacteria</taxon>
        <taxon>Pseudomonadati</taxon>
        <taxon>Verrucomicrobiota</taxon>
        <taxon>Opitutia</taxon>
        <taxon>Puniceicoccales</taxon>
        <taxon>Coraliomargaritaceae</taxon>
        <taxon>Coraliomargarita</taxon>
    </lineage>
</organism>
<dbReference type="Gene3D" id="2.160.10.10">
    <property type="entry name" value="Hexapeptide repeat proteins"/>
    <property type="match status" value="1"/>
</dbReference>
<sequence>MKRFFQFLALGVRKVLKSTYRILYYYSFAQFAYASIKRSAYISPRARVRDYNHLKIGSYSMIRGNCQLGGHVVMGEHVRLGYGCHIFGRVTFGSCVMVAPNVIFAGGSHGVELGSPMMFQPCPEIDGITVGDDVWIGANSVVLAGVQIGSGAIVGAGSVVTKDVEPNAIVAGNPARFIRTR</sequence>
<dbReference type="InterPro" id="IPR001451">
    <property type="entry name" value="Hexapep"/>
</dbReference>
<dbReference type="OrthoDB" id="193013at2"/>
<dbReference type="AlphaFoldDB" id="D5EKV5"/>
<dbReference type="SUPFAM" id="SSF51161">
    <property type="entry name" value="Trimeric LpxA-like enzymes"/>
    <property type="match status" value="1"/>
</dbReference>
<dbReference type="eggNOG" id="COG0110">
    <property type="taxonomic scope" value="Bacteria"/>
</dbReference>
<dbReference type="InterPro" id="IPR011004">
    <property type="entry name" value="Trimer_LpxA-like_sf"/>
</dbReference>
<dbReference type="GO" id="GO:0016746">
    <property type="term" value="F:acyltransferase activity"/>
    <property type="evidence" value="ECO:0007669"/>
    <property type="project" value="UniProtKB-KW"/>
</dbReference>
<keyword evidence="4" id="KW-0012">Acyltransferase</keyword>
<dbReference type="KEGG" id="caa:Caka_1994"/>
<accession>D5EKV5</accession>
<dbReference type="Proteomes" id="UP000000925">
    <property type="component" value="Chromosome"/>
</dbReference>
<dbReference type="STRING" id="583355.Caka_1994"/>
<gene>
    <name evidence="5" type="ordered locus">Caka_1994</name>
</gene>
<reference evidence="5 6" key="1">
    <citation type="journal article" date="2010" name="Stand. Genomic Sci.">
        <title>Complete genome sequence of Coraliomargarita akajimensis type strain (04OKA010-24).</title>
        <authorList>
            <person name="Mavromatis K."/>
            <person name="Abt B."/>
            <person name="Brambilla E."/>
            <person name="Lapidus A."/>
            <person name="Copeland A."/>
            <person name="Deshpande S."/>
            <person name="Nolan M."/>
            <person name="Lucas S."/>
            <person name="Tice H."/>
            <person name="Cheng J.F."/>
            <person name="Han C."/>
            <person name="Detter J.C."/>
            <person name="Woyke T."/>
            <person name="Goodwin L."/>
            <person name="Pitluck S."/>
            <person name="Held B."/>
            <person name="Brettin T."/>
            <person name="Tapia R."/>
            <person name="Ivanova N."/>
            <person name="Mikhailova N."/>
            <person name="Pati A."/>
            <person name="Liolios K."/>
            <person name="Chen A."/>
            <person name="Palaniappan K."/>
            <person name="Land M."/>
            <person name="Hauser L."/>
            <person name="Chang Y.J."/>
            <person name="Jeffries C.D."/>
            <person name="Rohde M."/>
            <person name="Goker M."/>
            <person name="Bristow J."/>
            <person name="Eisen J.A."/>
            <person name="Markowitz V."/>
            <person name="Hugenholtz P."/>
            <person name="Klenk H.P."/>
            <person name="Kyrpides N.C."/>
        </authorList>
    </citation>
    <scope>NUCLEOTIDE SEQUENCE [LARGE SCALE GENOMIC DNA]</scope>
    <source>
        <strain evidence="6">DSM 45221 / IAM 15411 / JCM 23193 / KCTC 12865</strain>
    </source>
</reference>
<dbReference type="InterPro" id="IPR018357">
    <property type="entry name" value="Hexapep_transf_CS"/>
</dbReference>
<dbReference type="PANTHER" id="PTHR43300">
    <property type="entry name" value="ACETYLTRANSFERASE"/>
    <property type="match status" value="1"/>
</dbReference>
<keyword evidence="6" id="KW-1185">Reference proteome</keyword>
<dbReference type="SMR" id="D5EKV5"/>
<evidence type="ECO:0000256" key="3">
    <source>
        <dbReference type="ARBA" id="ARBA00022737"/>
    </source>
</evidence>
<evidence type="ECO:0000313" key="6">
    <source>
        <dbReference type="Proteomes" id="UP000000925"/>
    </source>
</evidence>
<comment type="similarity">
    <text evidence="1">Belongs to the transferase hexapeptide repeat family.</text>
</comment>
<evidence type="ECO:0000313" key="5">
    <source>
        <dbReference type="EMBL" id="ADE55012.1"/>
    </source>
</evidence>
<keyword evidence="3" id="KW-0677">Repeat</keyword>
<keyword evidence="2" id="KW-0808">Transferase</keyword>
<dbReference type="EMBL" id="CP001998">
    <property type="protein sequence ID" value="ADE55012.1"/>
    <property type="molecule type" value="Genomic_DNA"/>
</dbReference>
<evidence type="ECO:0000256" key="4">
    <source>
        <dbReference type="ARBA" id="ARBA00023315"/>
    </source>
</evidence>
<protein>
    <submittedName>
        <fullName evidence="5">Transacetylase</fullName>
    </submittedName>
</protein>
<dbReference type="HOGENOM" id="CLU_051638_7_3_0"/>
<proteinExistence type="inferred from homology"/>
<dbReference type="PANTHER" id="PTHR43300:SF11">
    <property type="entry name" value="ACETYLTRANSFERASE RV3034C-RELATED"/>
    <property type="match status" value="1"/>
</dbReference>